<evidence type="ECO:0000256" key="10">
    <source>
        <dbReference type="ARBA" id="ARBA00022837"/>
    </source>
</evidence>
<comment type="subcellular location">
    <subcellularLocation>
        <location evidence="3">Secreted</location>
    </subcellularLocation>
</comment>
<organism evidence="18">
    <name type="scientific">Androctonus crassicauda</name>
    <name type="common">Arabian fat-tailed scorpion</name>
    <dbReference type="NCBI Taxonomy" id="122909"/>
    <lineage>
        <taxon>Eukaryota</taxon>
        <taxon>Metazoa</taxon>
        <taxon>Ecdysozoa</taxon>
        <taxon>Arthropoda</taxon>
        <taxon>Chelicerata</taxon>
        <taxon>Arachnida</taxon>
        <taxon>Scorpiones</taxon>
        <taxon>Buthida</taxon>
        <taxon>Buthoidea</taxon>
        <taxon>Buthidae</taxon>
        <taxon>Androctonus</taxon>
    </lineage>
</organism>
<keyword evidence="9" id="KW-0378">Hydrolase</keyword>
<evidence type="ECO:0000256" key="6">
    <source>
        <dbReference type="ARBA" id="ARBA00021721"/>
    </source>
</evidence>
<dbReference type="InterPro" id="IPR036444">
    <property type="entry name" value="PLipase_A2_dom_sf"/>
</dbReference>
<keyword evidence="13" id="KW-0865">Zymogen</keyword>
<dbReference type="EMBL" id="OQ982089">
    <property type="protein sequence ID" value="WLP01542.1"/>
    <property type="molecule type" value="mRNA"/>
</dbReference>
<dbReference type="CDD" id="cd04704">
    <property type="entry name" value="PLA2_bee_venom_like"/>
    <property type="match status" value="1"/>
</dbReference>
<dbReference type="InterPro" id="IPR016090">
    <property type="entry name" value="PLA2-like_dom"/>
</dbReference>
<dbReference type="InterPro" id="IPR033113">
    <property type="entry name" value="PLA2_histidine"/>
</dbReference>
<evidence type="ECO:0000256" key="16">
    <source>
        <dbReference type="SAM" id="SignalP"/>
    </source>
</evidence>
<feature type="signal peptide" evidence="16">
    <location>
        <begin position="1"/>
        <end position="20"/>
    </location>
</feature>
<evidence type="ECO:0000259" key="17">
    <source>
        <dbReference type="SMART" id="SM00085"/>
    </source>
</evidence>
<keyword evidence="14" id="KW-1015">Disulfide bond</keyword>
<evidence type="ECO:0000256" key="14">
    <source>
        <dbReference type="ARBA" id="ARBA00023157"/>
    </source>
</evidence>
<dbReference type="GO" id="GO:0050482">
    <property type="term" value="P:arachidonate secretion"/>
    <property type="evidence" value="ECO:0007669"/>
    <property type="project" value="InterPro"/>
</dbReference>
<keyword evidence="8" id="KW-0479">Metal-binding</keyword>
<evidence type="ECO:0000256" key="1">
    <source>
        <dbReference type="ARBA" id="ARBA00001604"/>
    </source>
</evidence>
<evidence type="ECO:0000256" key="2">
    <source>
        <dbReference type="ARBA" id="ARBA00001913"/>
    </source>
</evidence>
<name>A0AA50AGK6_ANDCR</name>
<evidence type="ECO:0000256" key="7">
    <source>
        <dbReference type="ARBA" id="ARBA00022525"/>
    </source>
</evidence>
<evidence type="ECO:0000256" key="13">
    <source>
        <dbReference type="ARBA" id="ARBA00023145"/>
    </source>
</evidence>
<feature type="domain" description="Phospholipase A2-like central" evidence="17">
    <location>
        <begin position="182"/>
        <end position="306"/>
    </location>
</feature>
<dbReference type="AlphaFoldDB" id="A0AA50AGK6"/>
<evidence type="ECO:0000256" key="9">
    <source>
        <dbReference type="ARBA" id="ARBA00022801"/>
    </source>
</evidence>
<keyword evidence="7" id="KW-0964">Secreted</keyword>
<dbReference type="GO" id="GO:0004623">
    <property type="term" value="F:phospholipase A2 activity"/>
    <property type="evidence" value="ECO:0007669"/>
    <property type="project" value="UniProtKB-EC"/>
</dbReference>
<dbReference type="GO" id="GO:0046872">
    <property type="term" value="F:metal ion binding"/>
    <property type="evidence" value="ECO:0007669"/>
    <property type="project" value="UniProtKB-KW"/>
</dbReference>
<evidence type="ECO:0000313" key="18">
    <source>
        <dbReference type="EMBL" id="WLP01542.1"/>
    </source>
</evidence>
<evidence type="ECO:0000256" key="12">
    <source>
        <dbReference type="ARBA" id="ARBA00023098"/>
    </source>
</evidence>
<evidence type="ECO:0000256" key="8">
    <source>
        <dbReference type="ARBA" id="ARBA00022723"/>
    </source>
</evidence>
<dbReference type="GO" id="GO:0005576">
    <property type="term" value="C:extracellular region"/>
    <property type="evidence" value="ECO:0007669"/>
    <property type="project" value="UniProtKB-SubCell"/>
</dbReference>
<sequence>MTMKCELLTILLIIFKVLDASQGMWNDADGDKPNFLSLQVLEDNERERRFHLGQVTAVETSVDWEIGPNSTHRGLILRQMTDGKRFIQLIYDSNWELVDCEYLRNANMVRDFLKKFRHDFDCVKLLVSGRRTAECSNATYRLLSDGHLPSDLSPLTNYRHLRLECHRLHNRIKKVVRRQRQDLLNSDRVKRNLFLFPGTNWCGSGSSARKFNELGYNAATDRCCRDHDLCPHTVEAFTHKYGFFNYRFHTISHCDCDERFRACLKLANTATANLVGKLFFNIVQTKCFLFKLEDMCMKRSWWGKCLKSEKEKIAHVQDSLSY</sequence>
<accession>A0AA50AGK6</accession>
<dbReference type="SMART" id="SM00085">
    <property type="entry name" value="PA2c"/>
    <property type="match status" value="1"/>
</dbReference>
<dbReference type="PROSITE" id="PS00118">
    <property type="entry name" value="PA2_HIS"/>
    <property type="match status" value="1"/>
</dbReference>
<evidence type="ECO:0000256" key="15">
    <source>
        <dbReference type="ARBA" id="ARBA00029903"/>
    </source>
</evidence>
<evidence type="ECO:0000256" key="4">
    <source>
        <dbReference type="ARBA" id="ARBA00009659"/>
    </source>
</evidence>
<dbReference type="FunFam" id="1.20.90.10:FF:000002">
    <property type="entry name" value="Phospholipase A2 group III"/>
    <property type="match status" value="1"/>
</dbReference>
<comment type="catalytic activity">
    <reaction evidence="1">
        <text>a 1,2-diacyl-sn-glycero-3-phosphocholine + H2O = a 1-acyl-sn-glycero-3-phosphocholine + a fatty acid + H(+)</text>
        <dbReference type="Rhea" id="RHEA:15801"/>
        <dbReference type="ChEBI" id="CHEBI:15377"/>
        <dbReference type="ChEBI" id="CHEBI:15378"/>
        <dbReference type="ChEBI" id="CHEBI:28868"/>
        <dbReference type="ChEBI" id="CHEBI:57643"/>
        <dbReference type="ChEBI" id="CHEBI:58168"/>
        <dbReference type="EC" id="3.1.1.4"/>
    </reaction>
</comment>
<dbReference type="GO" id="GO:0006644">
    <property type="term" value="P:phospholipid metabolic process"/>
    <property type="evidence" value="ECO:0007669"/>
    <property type="project" value="InterPro"/>
</dbReference>
<dbReference type="Pfam" id="PF05826">
    <property type="entry name" value="Phospholip_A2_2"/>
    <property type="match status" value="1"/>
</dbReference>
<protein>
    <recommendedName>
        <fullName evidence="6">Phospholipase A2</fullName>
        <ecNumber evidence="5">3.1.1.4</ecNumber>
    </recommendedName>
    <alternativeName>
        <fullName evidence="15">Phosphatidylcholine 2-acylhydrolase</fullName>
    </alternativeName>
</protein>
<evidence type="ECO:0000256" key="5">
    <source>
        <dbReference type="ARBA" id="ARBA00013278"/>
    </source>
</evidence>
<dbReference type="GO" id="GO:0016042">
    <property type="term" value="P:lipid catabolic process"/>
    <property type="evidence" value="ECO:0007669"/>
    <property type="project" value="UniProtKB-KW"/>
</dbReference>
<feature type="chain" id="PRO_5041303885" description="Phospholipase A2" evidence="16">
    <location>
        <begin position="21"/>
        <end position="322"/>
    </location>
</feature>
<keyword evidence="10" id="KW-0106">Calcium</keyword>
<comment type="similarity">
    <text evidence="4">Belongs to the phospholipase A2 family. Group III subfamily.</text>
</comment>
<proteinExistence type="evidence at transcript level"/>
<dbReference type="PANTHER" id="PTHR12253">
    <property type="entry name" value="RH14732P"/>
    <property type="match status" value="1"/>
</dbReference>
<reference evidence="18" key="1">
    <citation type="submission" date="2023-05" db="EMBL/GenBank/DDBJ databases">
        <authorList>
            <person name="Salabi F."/>
        </authorList>
    </citation>
    <scope>NUCLEOTIDE SEQUENCE</scope>
</reference>
<evidence type="ECO:0000256" key="11">
    <source>
        <dbReference type="ARBA" id="ARBA00022963"/>
    </source>
</evidence>
<comment type="cofactor">
    <cofactor evidence="2">
        <name>Ca(2+)</name>
        <dbReference type="ChEBI" id="CHEBI:29108"/>
    </cofactor>
</comment>
<evidence type="ECO:0000256" key="3">
    <source>
        <dbReference type="ARBA" id="ARBA00004613"/>
    </source>
</evidence>
<dbReference type="EC" id="3.1.1.4" evidence="5"/>
<dbReference type="Gene3D" id="1.20.90.10">
    <property type="entry name" value="Phospholipase A2 domain"/>
    <property type="match status" value="1"/>
</dbReference>
<keyword evidence="12" id="KW-0443">Lipid metabolism</keyword>
<keyword evidence="11" id="KW-0442">Lipid degradation</keyword>
<dbReference type="SUPFAM" id="SSF48619">
    <property type="entry name" value="Phospholipase A2, PLA2"/>
    <property type="match status" value="1"/>
</dbReference>
<keyword evidence="16" id="KW-0732">Signal</keyword>